<dbReference type="Pfam" id="PF08447">
    <property type="entry name" value="PAS_3"/>
    <property type="match status" value="1"/>
</dbReference>
<dbReference type="InterPro" id="IPR052162">
    <property type="entry name" value="Sensor_kinase/Photoreceptor"/>
</dbReference>
<feature type="domain" description="ANTAR" evidence="7">
    <location>
        <begin position="142"/>
        <end position="203"/>
    </location>
</feature>
<protein>
    <recommendedName>
        <fullName evidence="2">histidine kinase</fullName>
        <ecNumber evidence="2">2.7.13.3</ecNumber>
    </recommendedName>
</protein>
<dbReference type="InterPro" id="IPR036388">
    <property type="entry name" value="WH-like_DNA-bd_sf"/>
</dbReference>
<organism evidence="8 9">
    <name type="scientific">Krasilnikoviella flava</name>
    <dbReference type="NCBI Taxonomy" id="526729"/>
    <lineage>
        <taxon>Bacteria</taxon>
        <taxon>Bacillati</taxon>
        <taxon>Actinomycetota</taxon>
        <taxon>Actinomycetes</taxon>
        <taxon>Micrococcales</taxon>
        <taxon>Promicromonosporaceae</taxon>
        <taxon>Krasilnikoviella</taxon>
    </lineage>
</organism>
<evidence type="ECO:0000256" key="5">
    <source>
        <dbReference type="ARBA" id="ARBA00022777"/>
    </source>
</evidence>
<evidence type="ECO:0000256" key="4">
    <source>
        <dbReference type="ARBA" id="ARBA00022679"/>
    </source>
</evidence>
<evidence type="ECO:0000313" key="9">
    <source>
        <dbReference type="Proteomes" id="UP000189777"/>
    </source>
</evidence>
<dbReference type="AlphaFoldDB" id="A0A1T5IRK3"/>
<dbReference type="Gene3D" id="3.30.450.20">
    <property type="entry name" value="PAS domain"/>
    <property type="match status" value="1"/>
</dbReference>
<name>A0A1T5IRK3_9MICO</name>
<dbReference type="PROSITE" id="PS50921">
    <property type="entry name" value="ANTAR"/>
    <property type="match status" value="1"/>
</dbReference>
<proteinExistence type="predicted"/>
<evidence type="ECO:0000256" key="3">
    <source>
        <dbReference type="ARBA" id="ARBA00022553"/>
    </source>
</evidence>
<dbReference type="SUPFAM" id="SSF55785">
    <property type="entry name" value="PYP-like sensor domain (PAS domain)"/>
    <property type="match status" value="1"/>
</dbReference>
<dbReference type="CDD" id="cd00130">
    <property type="entry name" value="PAS"/>
    <property type="match status" value="1"/>
</dbReference>
<dbReference type="InterPro" id="IPR035965">
    <property type="entry name" value="PAS-like_dom_sf"/>
</dbReference>
<dbReference type="SMART" id="SM01012">
    <property type="entry name" value="ANTAR"/>
    <property type="match status" value="1"/>
</dbReference>
<dbReference type="Gene3D" id="1.10.10.10">
    <property type="entry name" value="Winged helix-like DNA-binding domain superfamily/Winged helix DNA-binding domain"/>
    <property type="match status" value="1"/>
</dbReference>
<dbReference type="InterPro" id="IPR013655">
    <property type="entry name" value="PAS_fold_3"/>
</dbReference>
<dbReference type="PANTHER" id="PTHR43304">
    <property type="entry name" value="PHYTOCHROME-LIKE PROTEIN CPH1"/>
    <property type="match status" value="1"/>
</dbReference>
<keyword evidence="4" id="KW-0808">Transferase</keyword>
<dbReference type="InterPro" id="IPR000014">
    <property type="entry name" value="PAS"/>
</dbReference>
<keyword evidence="5" id="KW-0418">Kinase</keyword>
<dbReference type="STRING" id="526729.SAMN04324258_0833"/>
<dbReference type="GO" id="GO:0004673">
    <property type="term" value="F:protein histidine kinase activity"/>
    <property type="evidence" value="ECO:0007669"/>
    <property type="project" value="UniProtKB-EC"/>
</dbReference>
<dbReference type="PROSITE" id="PS50112">
    <property type="entry name" value="PAS"/>
    <property type="match status" value="1"/>
</dbReference>
<comment type="catalytic activity">
    <reaction evidence="1">
        <text>ATP + protein L-histidine = ADP + protein N-phospho-L-histidine.</text>
        <dbReference type="EC" id="2.7.13.3"/>
    </reaction>
</comment>
<keyword evidence="9" id="KW-1185">Reference proteome</keyword>
<dbReference type="InterPro" id="IPR005561">
    <property type="entry name" value="ANTAR"/>
</dbReference>
<dbReference type="EMBL" id="FUZQ01000001">
    <property type="protein sequence ID" value="SKC41638.1"/>
    <property type="molecule type" value="Genomic_DNA"/>
</dbReference>
<evidence type="ECO:0000256" key="2">
    <source>
        <dbReference type="ARBA" id="ARBA00012438"/>
    </source>
</evidence>
<evidence type="ECO:0000313" key="8">
    <source>
        <dbReference type="EMBL" id="SKC41638.1"/>
    </source>
</evidence>
<dbReference type="Pfam" id="PF03861">
    <property type="entry name" value="ANTAR"/>
    <property type="match status" value="1"/>
</dbReference>
<evidence type="ECO:0000256" key="1">
    <source>
        <dbReference type="ARBA" id="ARBA00000085"/>
    </source>
</evidence>
<reference evidence="8 9" key="1">
    <citation type="submission" date="2017-02" db="EMBL/GenBank/DDBJ databases">
        <authorList>
            <person name="Peterson S.W."/>
        </authorList>
    </citation>
    <scope>NUCLEOTIDE SEQUENCE [LARGE SCALE GENOMIC DNA]</scope>
    <source>
        <strain evidence="8 9">DSM 21481</strain>
    </source>
</reference>
<dbReference type="Proteomes" id="UP000189777">
    <property type="component" value="Unassembled WGS sequence"/>
</dbReference>
<gene>
    <name evidence="8" type="ORF">SAMN04324258_0833</name>
</gene>
<feature type="domain" description="PAS" evidence="6">
    <location>
        <begin position="48"/>
        <end position="93"/>
    </location>
</feature>
<sequence length="234" mass="25549">MISSGVSHDGRIHMTDTTSWDIEGTLALGTSHPVGRYRHDLATGTWWWSDETYRIHGFEPGDVVPTTELILAHKHPDDRDRVSQVLRRACATGEPFSSVHRIMDAHGEERTLAVVGEGHTDAAGAVCELVGYFTDVTPAVTRIADVRATRSIRASAESRATIEQAKGVVMCAVRTDIEGAFEWLKEASNHSNVPLREISSRIVELAAAGNGDMRQIAVELADLLTNRSETPGPR</sequence>
<dbReference type="GO" id="GO:0003723">
    <property type="term" value="F:RNA binding"/>
    <property type="evidence" value="ECO:0007669"/>
    <property type="project" value="InterPro"/>
</dbReference>
<evidence type="ECO:0000259" key="7">
    <source>
        <dbReference type="PROSITE" id="PS50921"/>
    </source>
</evidence>
<keyword evidence="3" id="KW-0597">Phosphoprotein</keyword>
<dbReference type="PANTHER" id="PTHR43304:SF1">
    <property type="entry name" value="PAC DOMAIN-CONTAINING PROTEIN"/>
    <property type="match status" value="1"/>
</dbReference>
<accession>A0A1T5IRK3</accession>
<evidence type="ECO:0000259" key="6">
    <source>
        <dbReference type="PROSITE" id="PS50112"/>
    </source>
</evidence>
<dbReference type="EC" id="2.7.13.3" evidence="2"/>